<comment type="similarity">
    <text evidence="2 4">Belongs to the FliE family.</text>
</comment>
<dbReference type="InterPro" id="IPR001624">
    <property type="entry name" value="FliE"/>
</dbReference>
<proteinExistence type="inferred from homology"/>
<dbReference type="GO" id="GO:0005198">
    <property type="term" value="F:structural molecule activity"/>
    <property type="evidence" value="ECO:0007669"/>
    <property type="project" value="InterPro"/>
</dbReference>
<dbReference type="EMBL" id="QVRA01000001">
    <property type="protein sequence ID" value="RJG57893.1"/>
    <property type="molecule type" value="Genomic_DNA"/>
</dbReference>
<dbReference type="GO" id="GO:0003774">
    <property type="term" value="F:cytoskeletal motor activity"/>
    <property type="evidence" value="ECO:0007669"/>
    <property type="project" value="InterPro"/>
</dbReference>
<gene>
    <name evidence="4" type="primary">fliE</name>
    <name evidence="6" type="ORF">D0Z70_01390</name>
</gene>
<feature type="region of interest" description="Disordered" evidence="5">
    <location>
        <begin position="56"/>
        <end position="78"/>
    </location>
</feature>
<keyword evidence="6" id="KW-0966">Cell projection</keyword>
<keyword evidence="6" id="KW-0282">Flagellum</keyword>
<evidence type="ECO:0000313" key="6">
    <source>
        <dbReference type="EMBL" id="RJG57893.1"/>
    </source>
</evidence>
<dbReference type="PRINTS" id="PR01006">
    <property type="entry name" value="FLGHOOKFLIE"/>
</dbReference>
<evidence type="ECO:0000313" key="7">
    <source>
        <dbReference type="Proteomes" id="UP000283469"/>
    </source>
</evidence>
<name>A0A418YYD5_9SPHN</name>
<dbReference type="PANTHER" id="PTHR34653">
    <property type="match status" value="1"/>
</dbReference>
<dbReference type="Pfam" id="PF02049">
    <property type="entry name" value="FliE"/>
    <property type="match status" value="1"/>
</dbReference>
<keyword evidence="3 4" id="KW-0975">Bacterial flagellum</keyword>
<dbReference type="RefSeq" id="WP_037472259.1">
    <property type="nucleotide sequence ID" value="NZ_QVRA01000001.1"/>
</dbReference>
<keyword evidence="6" id="KW-0969">Cilium</keyword>
<dbReference type="PANTHER" id="PTHR34653:SF1">
    <property type="entry name" value="FLAGELLAR HOOK-BASAL BODY COMPLEX PROTEIN FLIE"/>
    <property type="match status" value="1"/>
</dbReference>
<dbReference type="GO" id="GO:0071973">
    <property type="term" value="P:bacterial-type flagellum-dependent cell motility"/>
    <property type="evidence" value="ECO:0007669"/>
    <property type="project" value="InterPro"/>
</dbReference>
<organism evidence="6 7">
    <name type="scientific">Sphingobium terrigena</name>
    <dbReference type="NCBI Taxonomy" id="2304063"/>
    <lineage>
        <taxon>Bacteria</taxon>
        <taxon>Pseudomonadati</taxon>
        <taxon>Pseudomonadota</taxon>
        <taxon>Alphaproteobacteria</taxon>
        <taxon>Sphingomonadales</taxon>
        <taxon>Sphingomonadaceae</taxon>
        <taxon>Sphingobium</taxon>
    </lineage>
</organism>
<evidence type="ECO:0000256" key="5">
    <source>
        <dbReference type="SAM" id="MobiDB-lite"/>
    </source>
</evidence>
<reference evidence="6 7" key="1">
    <citation type="submission" date="2018-08" db="EMBL/GenBank/DDBJ databases">
        <title>Sphingobium sp. EO9.</title>
        <authorList>
            <person name="Park Y."/>
            <person name="Kim K.H."/>
            <person name="Jeon C.O."/>
        </authorList>
    </citation>
    <scope>NUCLEOTIDE SEQUENCE [LARGE SCALE GENOMIC DNA]</scope>
    <source>
        <strain evidence="6 7">EO9</strain>
    </source>
</reference>
<accession>A0A418YYD5</accession>
<evidence type="ECO:0000256" key="4">
    <source>
        <dbReference type="HAMAP-Rule" id="MF_00724"/>
    </source>
</evidence>
<protein>
    <recommendedName>
        <fullName evidence="4">Flagellar hook-basal body complex protein FliE</fullName>
    </recommendedName>
</protein>
<sequence>MSSISINDLLAMRSAILDRNAALRNVASSAGSVGSPGGAGAKFEAAMDTVLGKADGADSLAGPGSNQRILGTERTEPGGFTSTLQTQLQKINDINARAGQLTVAYERGEEVDIAKVMLARQESSIAFEATLQVRNRLLSAYKDIMSMPV</sequence>
<comment type="subcellular location">
    <subcellularLocation>
        <location evidence="1 4">Bacterial flagellum basal body</location>
    </subcellularLocation>
</comment>
<keyword evidence="7" id="KW-1185">Reference proteome</keyword>
<evidence type="ECO:0000256" key="2">
    <source>
        <dbReference type="ARBA" id="ARBA00009272"/>
    </source>
</evidence>
<comment type="caution">
    <text evidence="6">The sequence shown here is derived from an EMBL/GenBank/DDBJ whole genome shotgun (WGS) entry which is preliminary data.</text>
</comment>
<dbReference type="GO" id="GO:0009425">
    <property type="term" value="C:bacterial-type flagellum basal body"/>
    <property type="evidence" value="ECO:0007669"/>
    <property type="project" value="UniProtKB-SubCell"/>
</dbReference>
<dbReference type="HAMAP" id="MF_00724">
    <property type="entry name" value="FliE"/>
    <property type="match status" value="1"/>
</dbReference>
<dbReference type="Proteomes" id="UP000283469">
    <property type="component" value="Unassembled WGS sequence"/>
</dbReference>
<dbReference type="OrthoDB" id="8909229at2"/>
<evidence type="ECO:0000256" key="1">
    <source>
        <dbReference type="ARBA" id="ARBA00004117"/>
    </source>
</evidence>
<evidence type="ECO:0000256" key="3">
    <source>
        <dbReference type="ARBA" id="ARBA00023143"/>
    </source>
</evidence>
<dbReference type="AlphaFoldDB" id="A0A418YYD5"/>